<accession>A0A197JAM7</accession>
<organism evidence="1 2">
    <name type="scientific">Linnemannia elongata AG-77</name>
    <dbReference type="NCBI Taxonomy" id="1314771"/>
    <lineage>
        <taxon>Eukaryota</taxon>
        <taxon>Fungi</taxon>
        <taxon>Fungi incertae sedis</taxon>
        <taxon>Mucoromycota</taxon>
        <taxon>Mortierellomycotina</taxon>
        <taxon>Mortierellomycetes</taxon>
        <taxon>Mortierellales</taxon>
        <taxon>Mortierellaceae</taxon>
        <taxon>Linnemannia</taxon>
    </lineage>
</organism>
<gene>
    <name evidence="1" type="ORF">K457DRAFT_419177</name>
</gene>
<keyword evidence="2" id="KW-1185">Reference proteome</keyword>
<proteinExistence type="predicted"/>
<evidence type="ECO:0000313" key="1">
    <source>
        <dbReference type="EMBL" id="OAQ22118.1"/>
    </source>
</evidence>
<reference evidence="1 2" key="1">
    <citation type="submission" date="2016-05" db="EMBL/GenBank/DDBJ databases">
        <title>Genome sequencing reveals origins of a unique bacterial endosymbiosis in the earliest lineages of terrestrial Fungi.</title>
        <authorList>
            <consortium name="DOE Joint Genome Institute"/>
            <person name="Uehling J."/>
            <person name="Gryganskyi A."/>
            <person name="Hameed K."/>
            <person name="Tschaplinski T."/>
            <person name="Misztal P."/>
            <person name="Wu S."/>
            <person name="Desiro A."/>
            <person name="Vande Pol N."/>
            <person name="Du Z.-Y."/>
            <person name="Zienkiewicz A."/>
            <person name="Zienkiewicz K."/>
            <person name="Morin E."/>
            <person name="Tisserant E."/>
            <person name="Splivallo R."/>
            <person name="Hainaut M."/>
            <person name="Henrissat B."/>
            <person name="Ohm R."/>
            <person name="Kuo A."/>
            <person name="Yan J."/>
            <person name="Lipzen A."/>
            <person name="Nolan M."/>
            <person name="Labutti K."/>
            <person name="Barry K."/>
            <person name="Goldstein A."/>
            <person name="Labbe J."/>
            <person name="Schadt C."/>
            <person name="Tuskan G."/>
            <person name="Grigoriev I."/>
            <person name="Martin F."/>
            <person name="Vilgalys R."/>
            <person name="Bonito G."/>
        </authorList>
    </citation>
    <scope>NUCLEOTIDE SEQUENCE [LARGE SCALE GENOMIC DNA]</scope>
    <source>
        <strain evidence="1 2">AG-77</strain>
    </source>
</reference>
<sequence>MRAPPAYIKFPMGKKQETTTKSLPQIREISWVKASDVSDKRIDVGDETESGVVRRAQILYKYEGGGKRQMILVPSRDDTAFFRTNGVEEDSYVVPKTGVKTMLGRNVVKLFMDDDNDYHKEFYDVLTRIRTVVKKKLDKDKGSKTNVQIKGLYDLVDEEKNITGHVLVARLIESRTGEIHTSAYNDEEQIDIMDIGRCVVRPALILQYTVPDDDSREYRITVSVTQMYAKTQGAFPLRDRD</sequence>
<dbReference type="Proteomes" id="UP000078512">
    <property type="component" value="Unassembled WGS sequence"/>
</dbReference>
<protein>
    <submittedName>
        <fullName evidence="1">Uncharacterized protein</fullName>
    </submittedName>
</protein>
<dbReference type="AlphaFoldDB" id="A0A197JAM7"/>
<name>A0A197JAM7_9FUNG</name>
<dbReference type="EMBL" id="KV442237">
    <property type="protein sequence ID" value="OAQ22118.1"/>
    <property type="molecule type" value="Genomic_DNA"/>
</dbReference>
<evidence type="ECO:0000313" key="2">
    <source>
        <dbReference type="Proteomes" id="UP000078512"/>
    </source>
</evidence>
<dbReference type="OrthoDB" id="2384083at2759"/>